<name>A0A1G6J325_9ACTN</name>
<keyword evidence="2" id="KW-1185">Reference proteome</keyword>
<dbReference type="AlphaFoldDB" id="A0A1G6J325"/>
<dbReference type="Proteomes" id="UP000199034">
    <property type="component" value="Unassembled WGS sequence"/>
</dbReference>
<dbReference type="STRING" id="1045774.SAMN05421872_101357"/>
<dbReference type="RefSeq" id="WP_090850139.1">
    <property type="nucleotide sequence ID" value="NZ_FMZM01000001.1"/>
</dbReference>
<accession>A0A1G6J325</accession>
<proteinExistence type="predicted"/>
<gene>
    <name evidence="1" type="ORF">SAMN05421872_101357</name>
</gene>
<evidence type="ECO:0000313" key="1">
    <source>
        <dbReference type="EMBL" id="SDC13141.1"/>
    </source>
</evidence>
<dbReference type="OrthoDB" id="4808153at2"/>
<reference evidence="1 2" key="1">
    <citation type="submission" date="2016-10" db="EMBL/GenBank/DDBJ databases">
        <authorList>
            <person name="de Groot N.N."/>
        </authorList>
    </citation>
    <scope>NUCLEOTIDE SEQUENCE [LARGE SCALE GENOMIC DNA]</scope>
    <source>
        <strain evidence="1 2">CGMCC 4.6858</strain>
    </source>
</reference>
<sequence>MRWPGSDRRGRRLLAAEAVRVRRRMLREDVTVFGEQLGDLHVETLTTELDEDLRRDYQTALDDYERAKARLAQAEGEADFDAVDTILDDGRYAVARVLARRDGVPLPERHGPCFFNAQHGPAVAEVPWTPPGGVERPVPVCRADRQRLADGHLPQLRMVMVGGQLVPWWRAGSAVSQVHDSGHAASSNQRFVHFQAQMDNIGGSGQGF</sequence>
<dbReference type="EMBL" id="FMZM01000001">
    <property type="protein sequence ID" value="SDC13141.1"/>
    <property type="molecule type" value="Genomic_DNA"/>
</dbReference>
<organism evidence="1 2">
    <name type="scientific">Nocardioides lianchengensis</name>
    <dbReference type="NCBI Taxonomy" id="1045774"/>
    <lineage>
        <taxon>Bacteria</taxon>
        <taxon>Bacillati</taxon>
        <taxon>Actinomycetota</taxon>
        <taxon>Actinomycetes</taxon>
        <taxon>Propionibacteriales</taxon>
        <taxon>Nocardioidaceae</taxon>
        <taxon>Nocardioides</taxon>
    </lineage>
</organism>
<protein>
    <submittedName>
        <fullName evidence="1">Uncharacterized protein</fullName>
    </submittedName>
</protein>
<evidence type="ECO:0000313" key="2">
    <source>
        <dbReference type="Proteomes" id="UP000199034"/>
    </source>
</evidence>